<comment type="caution">
    <text evidence="1">The sequence shown here is derived from an EMBL/GenBank/DDBJ whole genome shotgun (WGS) entry which is preliminary data.</text>
</comment>
<reference evidence="1 2" key="1">
    <citation type="submission" date="2017-04" db="EMBL/GenBank/DDBJ databases">
        <title>In vitro and in silico characterization of Lactobacillus paraplantarum D2-1, a starter culture for soymilk fermentation.</title>
        <authorList>
            <person name="Endo A."/>
            <person name="Sasaki F."/>
            <person name="Maeno S."/>
            <person name="Kanesaki Y."/>
            <person name="Kubota E."/>
            <person name="Torres G.A."/>
            <person name="Tomita S."/>
            <person name="Nakagawa J."/>
        </authorList>
    </citation>
    <scope>NUCLEOTIDE SEQUENCE [LARGE SCALE GENOMIC DNA]</scope>
    <source>
        <strain evidence="1 2">D2-1</strain>
    </source>
</reference>
<dbReference type="EMBL" id="BDOR01000002">
    <property type="protein sequence ID" value="GBF01031.1"/>
    <property type="molecule type" value="Genomic_DNA"/>
</dbReference>
<protein>
    <submittedName>
        <fullName evidence="1">Extracellular protein</fullName>
    </submittedName>
</protein>
<name>A0ABQ0N7F4_9LACO</name>
<accession>A0ABQ0N7F4</accession>
<proteinExistence type="predicted"/>
<evidence type="ECO:0000313" key="2">
    <source>
        <dbReference type="Proteomes" id="UP000236162"/>
    </source>
</evidence>
<evidence type="ECO:0000313" key="1">
    <source>
        <dbReference type="EMBL" id="GBF01031.1"/>
    </source>
</evidence>
<dbReference type="RefSeq" id="WP_225366460.1">
    <property type="nucleotide sequence ID" value="NZ_BDOR01000002.1"/>
</dbReference>
<organism evidence="1 2">
    <name type="scientific">Lactiplantibacillus paraplantarum</name>
    <dbReference type="NCBI Taxonomy" id="60520"/>
    <lineage>
        <taxon>Bacteria</taxon>
        <taxon>Bacillati</taxon>
        <taxon>Bacillota</taxon>
        <taxon>Bacilli</taxon>
        <taxon>Lactobacillales</taxon>
        <taxon>Lactobacillaceae</taxon>
        <taxon>Lactiplantibacillus</taxon>
    </lineage>
</organism>
<gene>
    <name evidence="1" type="ORF">LPPLD21_00534</name>
</gene>
<dbReference type="Proteomes" id="UP000236162">
    <property type="component" value="Unassembled WGS sequence"/>
</dbReference>
<sequence length="520" mass="58072">MKLRRVFNQTVLMLLGGLCAWTVMVMDGDASVISEPTSEMQDITSGFTKQVIGELPWPITKIKANYVRDGHVTHRTDQMSITLKGDVRSPNGQVLYNMWDIVTDDKGWEFGGKFLIYNVNKLLWHPQRTDVFKISQSRRFKAGKKVWIGNKSSTNSSHESYKTTLTYMKTKQYYQVASQIKLVPHITTFDSGAHSMQGTGTQVGDLITAKFGRQVQTARVTHDGHWRIDWGKELQGSGKVTVTETNDYDDVPGQTTAIVNNGVPRTKSKIKLNLFLTGGRNFSTTKDQAVLIKGMVVGTDPSDLQRDVKLNNQDLTIHFAHADGTPIMSYRANGTEDEPHKAGFFHLKLPAEKLQRGINEIKIWVTSPNGQQSNIDTLKVTVAGGLSFEHIVSQIRFTSQQISTKETLIPAMNQWQVAVKDARSGGSAWYVYATATELATENHRLNGDLVYVNSAGKRQIMTNQMTLVGACTHSKGKSVVTDVAKQWQERRGIFLDVQPGMYTGDYHGKINWSLQDTPQA</sequence>
<keyword evidence="2" id="KW-1185">Reference proteome</keyword>